<dbReference type="Pfam" id="PF00293">
    <property type="entry name" value="NUDIX"/>
    <property type="match status" value="1"/>
</dbReference>
<name>A0A6H9UQS6_9ACTN</name>
<dbReference type="InterPro" id="IPR020084">
    <property type="entry name" value="NUDIX_hydrolase_CS"/>
</dbReference>
<dbReference type="GO" id="GO:0016787">
    <property type="term" value="F:hydrolase activity"/>
    <property type="evidence" value="ECO:0007669"/>
    <property type="project" value="UniProtKB-KW"/>
</dbReference>
<dbReference type="InterPro" id="IPR000086">
    <property type="entry name" value="NUDIX_hydrolase_dom"/>
</dbReference>
<dbReference type="PANTHER" id="PTHR43046">
    <property type="entry name" value="GDP-MANNOSE MANNOSYL HYDROLASE"/>
    <property type="match status" value="1"/>
</dbReference>
<evidence type="ECO:0000313" key="6">
    <source>
        <dbReference type="Proteomes" id="UP000442707"/>
    </source>
</evidence>
<organism evidence="5 6">
    <name type="scientific">Streptomyces luteolifulvus</name>
    <dbReference type="NCBI Taxonomy" id="2615112"/>
    <lineage>
        <taxon>Bacteria</taxon>
        <taxon>Bacillati</taxon>
        <taxon>Actinomycetota</taxon>
        <taxon>Actinomycetes</taxon>
        <taxon>Kitasatosporales</taxon>
        <taxon>Streptomycetaceae</taxon>
        <taxon>Streptomyces</taxon>
    </lineage>
</organism>
<evidence type="ECO:0000256" key="3">
    <source>
        <dbReference type="ARBA" id="ARBA00022842"/>
    </source>
</evidence>
<keyword evidence="6" id="KW-1185">Reference proteome</keyword>
<dbReference type="PANTHER" id="PTHR43046:SF12">
    <property type="entry name" value="GDP-MANNOSE MANNOSYL HYDROLASE"/>
    <property type="match status" value="1"/>
</dbReference>
<keyword evidence="3" id="KW-0460">Magnesium</keyword>
<reference evidence="5 6" key="1">
    <citation type="submission" date="2019-09" db="EMBL/GenBank/DDBJ databases">
        <title>Screening of Novel Bioactive Compounds from Soil-Associated.</title>
        <authorList>
            <person name="Zhao S."/>
        </authorList>
    </citation>
    <scope>NUCLEOTIDE SEQUENCE [LARGE SCALE GENOMIC DNA]</scope>
    <source>
        <strain evidence="5 6">HIT-DPA4</strain>
    </source>
</reference>
<dbReference type="PROSITE" id="PS00893">
    <property type="entry name" value="NUDIX_BOX"/>
    <property type="match status" value="1"/>
</dbReference>
<dbReference type="RefSeq" id="WP_150955663.1">
    <property type="nucleotide sequence ID" value="NZ_VZRB01000034.1"/>
</dbReference>
<gene>
    <name evidence="5" type="ORF">F7R91_33375</name>
</gene>
<dbReference type="AlphaFoldDB" id="A0A6H9UQS6"/>
<accession>A0A6H9UQS6</accession>
<dbReference type="CDD" id="cd18876">
    <property type="entry name" value="NUDIX_Hydrolase"/>
    <property type="match status" value="1"/>
</dbReference>
<protein>
    <submittedName>
        <fullName evidence="5">NUDIX hydrolase</fullName>
    </submittedName>
</protein>
<proteinExistence type="predicted"/>
<dbReference type="PROSITE" id="PS51462">
    <property type="entry name" value="NUDIX"/>
    <property type="match status" value="1"/>
</dbReference>
<dbReference type="InterPro" id="IPR015797">
    <property type="entry name" value="NUDIX_hydrolase-like_dom_sf"/>
</dbReference>
<evidence type="ECO:0000256" key="1">
    <source>
        <dbReference type="ARBA" id="ARBA00001946"/>
    </source>
</evidence>
<evidence type="ECO:0000313" key="5">
    <source>
        <dbReference type="EMBL" id="KAB1141110.1"/>
    </source>
</evidence>
<dbReference type="Gene3D" id="3.90.79.10">
    <property type="entry name" value="Nucleoside Triphosphate Pyrophosphohydrolase"/>
    <property type="match status" value="1"/>
</dbReference>
<comment type="cofactor">
    <cofactor evidence="1">
        <name>Mg(2+)</name>
        <dbReference type="ChEBI" id="CHEBI:18420"/>
    </cofactor>
</comment>
<sequence length="174" mass="19421">MRPTKTPTPADPDAWNAYLAEGNAKQARKRVAADVLLRDPAGRVLLVNPTYKPGWDLPGGMAEANEPPEDAVRRELIEELDLGVVLRGLLVVDWVAPHGPWDDQIAFVFDGGMLDQDQADRLRPRDDELSEVAFVTPDEAGVLLRDRMRRRFEGAVRALEMGRPLYLRDGVPVM</sequence>
<dbReference type="Proteomes" id="UP000442707">
    <property type="component" value="Unassembled WGS sequence"/>
</dbReference>
<evidence type="ECO:0000259" key="4">
    <source>
        <dbReference type="PROSITE" id="PS51462"/>
    </source>
</evidence>
<dbReference type="EMBL" id="VZRB01000034">
    <property type="protein sequence ID" value="KAB1141110.1"/>
    <property type="molecule type" value="Genomic_DNA"/>
</dbReference>
<dbReference type="SUPFAM" id="SSF55811">
    <property type="entry name" value="Nudix"/>
    <property type="match status" value="1"/>
</dbReference>
<feature type="domain" description="Nudix hydrolase" evidence="4">
    <location>
        <begin position="28"/>
        <end position="157"/>
    </location>
</feature>
<keyword evidence="2 5" id="KW-0378">Hydrolase</keyword>
<comment type="caution">
    <text evidence="5">The sequence shown here is derived from an EMBL/GenBank/DDBJ whole genome shotgun (WGS) entry which is preliminary data.</text>
</comment>
<evidence type="ECO:0000256" key="2">
    <source>
        <dbReference type="ARBA" id="ARBA00022801"/>
    </source>
</evidence>